<reference evidence="3" key="1">
    <citation type="journal article" date="2017" name="Nat. Ecol. Evol.">
        <title>Genome expansion and lineage-specific genetic innovations in the forest pathogenic fungi Armillaria.</title>
        <authorList>
            <person name="Sipos G."/>
            <person name="Prasanna A.N."/>
            <person name="Walter M.C."/>
            <person name="O'Connor E."/>
            <person name="Balint B."/>
            <person name="Krizsan K."/>
            <person name="Kiss B."/>
            <person name="Hess J."/>
            <person name="Varga T."/>
            <person name="Slot J."/>
            <person name="Riley R."/>
            <person name="Boka B."/>
            <person name="Rigling D."/>
            <person name="Barry K."/>
            <person name="Lee J."/>
            <person name="Mihaltcheva S."/>
            <person name="LaButti K."/>
            <person name="Lipzen A."/>
            <person name="Waldron R."/>
            <person name="Moloney N.M."/>
            <person name="Sperisen C."/>
            <person name="Kredics L."/>
            <person name="Vagvoelgyi C."/>
            <person name="Patrignani A."/>
            <person name="Fitzpatrick D."/>
            <person name="Nagy I."/>
            <person name="Doyle S."/>
            <person name="Anderson J.B."/>
            <person name="Grigoriev I.V."/>
            <person name="Gueldener U."/>
            <person name="Muensterkoetter M."/>
            <person name="Nagy L.G."/>
        </authorList>
    </citation>
    <scope>NUCLEOTIDE SEQUENCE [LARGE SCALE GENOMIC DNA]</scope>
    <source>
        <strain evidence="3">Ar21-2</strain>
    </source>
</reference>
<feature type="compositionally biased region" description="Polar residues" evidence="1">
    <location>
        <begin position="59"/>
        <end position="76"/>
    </location>
</feature>
<protein>
    <submittedName>
        <fullName evidence="2">Uncharacterized protein</fullName>
    </submittedName>
</protein>
<dbReference type="EMBL" id="KZ293677">
    <property type="protein sequence ID" value="PBK87747.1"/>
    <property type="molecule type" value="Genomic_DNA"/>
</dbReference>
<gene>
    <name evidence="2" type="ORF">ARMGADRAFT_1085419</name>
</gene>
<accession>A0A2H3DF71</accession>
<dbReference type="InParanoid" id="A0A2H3DF71"/>
<evidence type="ECO:0000256" key="1">
    <source>
        <dbReference type="SAM" id="MobiDB-lite"/>
    </source>
</evidence>
<organism evidence="2 3">
    <name type="scientific">Armillaria gallica</name>
    <name type="common">Bulbous honey fungus</name>
    <name type="synonym">Armillaria bulbosa</name>
    <dbReference type="NCBI Taxonomy" id="47427"/>
    <lineage>
        <taxon>Eukaryota</taxon>
        <taxon>Fungi</taxon>
        <taxon>Dikarya</taxon>
        <taxon>Basidiomycota</taxon>
        <taxon>Agaricomycotina</taxon>
        <taxon>Agaricomycetes</taxon>
        <taxon>Agaricomycetidae</taxon>
        <taxon>Agaricales</taxon>
        <taxon>Marasmiineae</taxon>
        <taxon>Physalacriaceae</taxon>
        <taxon>Armillaria</taxon>
    </lineage>
</organism>
<dbReference type="Proteomes" id="UP000217790">
    <property type="component" value="Unassembled WGS sequence"/>
</dbReference>
<proteinExistence type="predicted"/>
<feature type="region of interest" description="Disordered" evidence="1">
    <location>
        <begin position="57"/>
        <end position="76"/>
    </location>
</feature>
<feature type="region of interest" description="Disordered" evidence="1">
    <location>
        <begin position="22"/>
        <end position="48"/>
    </location>
</feature>
<evidence type="ECO:0000313" key="3">
    <source>
        <dbReference type="Proteomes" id="UP000217790"/>
    </source>
</evidence>
<evidence type="ECO:0000313" key="2">
    <source>
        <dbReference type="EMBL" id="PBK87747.1"/>
    </source>
</evidence>
<keyword evidence="3" id="KW-1185">Reference proteome</keyword>
<dbReference type="AlphaFoldDB" id="A0A2H3DF71"/>
<name>A0A2H3DF71_ARMGA</name>
<sequence length="76" mass="8255">MGIPCVMDGTRSVRRDEEEFFNSSSSVMMGEKDKPGTVPKIPQTSQMLQPDSGFRFSLDGSSLLPTTGSSWTTPVP</sequence>